<dbReference type="Proteomes" id="UP001228049">
    <property type="component" value="Unassembled WGS sequence"/>
</dbReference>
<comment type="caution">
    <text evidence="2">The sequence shown here is derived from an EMBL/GenBank/DDBJ whole genome shotgun (WGS) entry which is preliminary data.</text>
</comment>
<evidence type="ECO:0000256" key="1">
    <source>
        <dbReference type="SAM" id="MobiDB-lite"/>
    </source>
</evidence>
<protein>
    <submittedName>
        <fullName evidence="2">Replicase polyprotein</fullName>
    </submittedName>
</protein>
<gene>
    <name evidence="2" type="ORF">KUDE01_029217</name>
</gene>
<evidence type="ECO:0000313" key="3">
    <source>
        <dbReference type="Proteomes" id="UP001228049"/>
    </source>
</evidence>
<name>A0AAD9BV24_DISEL</name>
<accession>A0AAD9BV24</accession>
<evidence type="ECO:0000313" key="2">
    <source>
        <dbReference type="EMBL" id="KAK1888434.1"/>
    </source>
</evidence>
<reference evidence="2" key="1">
    <citation type="submission" date="2023-04" db="EMBL/GenBank/DDBJ databases">
        <title>Chromosome-level genome of Chaenocephalus aceratus.</title>
        <authorList>
            <person name="Park H."/>
        </authorList>
    </citation>
    <scope>NUCLEOTIDE SEQUENCE</scope>
    <source>
        <strain evidence="2">DE</strain>
        <tissue evidence="2">Muscle</tissue>
    </source>
</reference>
<sequence length="180" mass="19693">MKQHQSEVERKESGEKVTHSDFYLLHGCEKKHLAVGTASIHALLTANPVRKNLPPSGRLDRRTMIILVLLLSGDIQLNPGPVWTRTQARSLAAVQEAPPGFIGGMDLPLVTPRQTNSRGAESRGGEPRIAGGMMDSSTANWTRDTDSLTNPEQRTDSMLANIASRIITGQRMTSTSRKKI</sequence>
<feature type="region of interest" description="Disordered" evidence="1">
    <location>
        <begin position="112"/>
        <end position="152"/>
    </location>
</feature>
<dbReference type="EMBL" id="JASDAP010000018">
    <property type="protein sequence ID" value="KAK1888434.1"/>
    <property type="molecule type" value="Genomic_DNA"/>
</dbReference>
<feature type="compositionally biased region" description="Polar residues" evidence="1">
    <location>
        <begin position="135"/>
        <end position="152"/>
    </location>
</feature>
<keyword evidence="3" id="KW-1185">Reference proteome</keyword>
<proteinExistence type="predicted"/>
<organism evidence="2 3">
    <name type="scientific">Dissostichus eleginoides</name>
    <name type="common">Patagonian toothfish</name>
    <name type="synonym">Dissostichus amissus</name>
    <dbReference type="NCBI Taxonomy" id="100907"/>
    <lineage>
        <taxon>Eukaryota</taxon>
        <taxon>Metazoa</taxon>
        <taxon>Chordata</taxon>
        <taxon>Craniata</taxon>
        <taxon>Vertebrata</taxon>
        <taxon>Euteleostomi</taxon>
        <taxon>Actinopterygii</taxon>
        <taxon>Neopterygii</taxon>
        <taxon>Teleostei</taxon>
        <taxon>Neoteleostei</taxon>
        <taxon>Acanthomorphata</taxon>
        <taxon>Eupercaria</taxon>
        <taxon>Perciformes</taxon>
        <taxon>Notothenioidei</taxon>
        <taxon>Nototheniidae</taxon>
        <taxon>Dissostichus</taxon>
    </lineage>
</organism>
<dbReference type="AlphaFoldDB" id="A0AAD9BV24"/>